<accession>A0A1C9CGC1</accession>
<dbReference type="Gene3D" id="3.90.1180.10">
    <property type="entry name" value="Ribosomal protein L13"/>
    <property type="match status" value="1"/>
</dbReference>
<dbReference type="CDD" id="cd00392">
    <property type="entry name" value="Ribosomal_L13"/>
    <property type="match status" value="1"/>
</dbReference>
<dbReference type="PANTHER" id="PTHR11545">
    <property type="entry name" value="RIBOSOMAL PROTEIN L13"/>
    <property type="match status" value="1"/>
</dbReference>
<keyword evidence="2 4" id="KW-0689">Ribosomal protein</keyword>
<gene>
    <name evidence="4" type="primary">rpl13</name>
    <name evidence="4" type="ORF">Hrub_168</name>
</gene>
<dbReference type="InterPro" id="IPR036899">
    <property type="entry name" value="Ribosomal_uL13_sf"/>
</dbReference>
<dbReference type="GO" id="GO:0005840">
    <property type="term" value="C:ribosome"/>
    <property type="evidence" value="ECO:0007669"/>
    <property type="project" value="UniProtKB-KW"/>
</dbReference>
<name>A0A1C9CGC1_9FLOR</name>
<sequence length="135" mass="15680">MYTKHKSWYLIDAQNQTLGRLATCVTQILRGKDQVTYLPYLDTGHYVIIINADKVRITGKKAFQKIYYRHSGKPGHLKQKRFHERQRSLPESIIKIAVKGMLPKNSLAKQQLTKLKVYKSSEHPHRAQKPTLVNI</sequence>
<dbReference type="Pfam" id="PF00572">
    <property type="entry name" value="Ribosomal_L13"/>
    <property type="match status" value="1"/>
</dbReference>
<dbReference type="AlphaFoldDB" id="A0A1C9CGC1"/>
<dbReference type="PANTHER" id="PTHR11545:SF2">
    <property type="entry name" value="LARGE RIBOSOMAL SUBUNIT PROTEIN UL13M"/>
    <property type="match status" value="1"/>
</dbReference>
<dbReference type="RefSeq" id="YP_009294170.1">
    <property type="nucleotide sequence ID" value="NC_031146.1"/>
</dbReference>
<dbReference type="NCBIfam" id="TIGR01066">
    <property type="entry name" value="rplM_bact"/>
    <property type="match status" value="1"/>
</dbReference>
<dbReference type="GO" id="GO:0003729">
    <property type="term" value="F:mRNA binding"/>
    <property type="evidence" value="ECO:0007669"/>
    <property type="project" value="TreeGrafter"/>
</dbReference>
<protein>
    <submittedName>
        <fullName evidence="4">Ribosomal protein L13</fullName>
    </submittedName>
</protein>
<keyword evidence="4" id="KW-0934">Plastid</keyword>
<dbReference type="InterPro" id="IPR005823">
    <property type="entry name" value="Ribosomal_uL13_bac-type"/>
</dbReference>
<keyword evidence="3" id="KW-0687">Ribonucleoprotein</keyword>
<reference evidence="4" key="1">
    <citation type="journal article" date="2016" name="BMC Biol.">
        <title>Parallel evolution of highly conserved plastid genome architecture in red seaweeds and seed plants.</title>
        <authorList>
            <person name="Lee J."/>
            <person name="Cho C.H."/>
            <person name="Park S.I."/>
            <person name="Choi J.W."/>
            <person name="Song H.S."/>
            <person name="West J.A."/>
            <person name="Bhattacharya D."/>
            <person name="Yoon H.S."/>
        </authorList>
    </citation>
    <scope>NUCLEOTIDE SEQUENCE</scope>
</reference>
<dbReference type="EMBL" id="KX284724">
    <property type="protein sequence ID" value="AOM67412.1"/>
    <property type="molecule type" value="Genomic_DNA"/>
</dbReference>
<comment type="similarity">
    <text evidence="1">Belongs to the universal ribosomal protein uL13 family.</text>
</comment>
<evidence type="ECO:0000256" key="3">
    <source>
        <dbReference type="ARBA" id="ARBA00023274"/>
    </source>
</evidence>
<evidence type="ECO:0000256" key="2">
    <source>
        <dbReference type="ARBA" id="ARBA00022980"/>
    </source>
</evidence>
<evidence type="ECO:0000313" key="4">
    <source>
        <dbReference type="EMBL" id="AOM67412.1"/>
    </source>
</evidence>
<proteinExistence type="inferred from homology"/>
<evidence type="ECO:0000256" key="1">
    <source>
        <dbReference type="ARBA" id="ARBA00006227"/>
    </source>
</evidence>
<dbReference type="PIRSF" id="PIRSF002181">
    <property type="entry name" value="Ribosomal_L13"/>
    <property type="match status" value="1"/>
</dbReference>
<dbReference type="GO" id="GO:0017148">
    <property type="term" value="P:negative regulation of translation"/>
    <property type="evidence" value="ECO:0007669"/>
    <property type="project" value="TreeGrafter"/>
</dbReference>
<geneLocation type="plastid" evidence="4"/>
<dbReference type="GO" id="GO:0006412">
    <property type="term" value="P:translation"/>
    <property type="evidence" value="ECO:0007669"/>
    <property type="project" value="InterPro"/>
</dbReference>
<dbReference type="GeneID" id="29070077"/>
<dbReference type="HAMAP" id="MF_01366">
    <property type="entry name" value="Ribosomal_uL13"/>
    <property type="match status" value="1"/>
</dbReference>
<dbReference type="GO" id="GO:0003735">
    <property type="term" value="F:structural constituent of ribosome"/>
    <property type="evidence" value="ECO:0007669"/>
    <property type="project" value="InterPro"/>
</dbReference>
<dbReference type="InterPro" id="IPR005822">
    <property type="entry name" value="Ribosomal_uL13"/>
</dbReference>
<dbReference type="GO" id="GO:1990904">
    <property type="term" value="C:ribonucleoprotein complex"/>
    <property type="evidence" value="ECO:0007669"/>
    <property type="project" value="UniProtKB-KW"/>
</dbReference>
<organism evidence="4">
    <name type="scientific">Hildenbrandia rubra</name>
    <dbReference type="NCBI Taxonomy" id="31481"/>
    <lineage>
        <taxon>Eukaryota</taxon>
        <taxon>Rhodophyta</taxon>
        <taxon>Florideophyceae</taxon>
        <taxon>Hildenbrandiophycidae</taxon>
        <taxon>Hildenbrandiales</taxon>
        <taxon>Hildenbrandiaceae</taxon>
        <taxon>Hildenbrandia</taxon>
    </lineage>
</organism>
<dbReference type="SUPFAM" id="SSF52161">
    <property type="entry name" value="Ribosomal protein L13"/>
    <property type="match status" value="1"/>
</dbReference>